<dbReference type="GO" id="GO:0005524">
    <property type="term" value="F:ATP binding"/>
    <property type="evidence" value="ECO:0007669"/>
    <property type="project" value="UniProtKB-KW"/>
</dbReference>
<dbReference type="Pfam" id="PF13304">
    <property type="entry name" value="AAA_21"/>
    <property type="match status" value="1"/>
</dbReference>
<evidence type="ECO:0000259" key="1">
    <source>
        <dbReference type="Pfam" id="PF13304"/>
    </source>
</evidence>
<name>A0A085TVX7_9RHOB</name>
<reference evidence="3" key="1">
    <citation type="submission" date="2013-04" db="EMBL/GenBank/DDBJ databases">
        <title>Thioclava sp. 13D2W-2 Genome Sequencing.</title>
        <authorList>
            <person name="Lai Q."/>
            <person name="Li G."/>
            <person name="Shao Z."/>
        </authorList>
    </citation>
    <scope>NUCLEOTIDE SEQUENCE [LARGE SCALE GENOMIC DNA]</scope>
    <source>
        <strain evidence="3">13D2W-2</strain>
    </source>
</reference>
<dbReference type="EMBL" id="AQRC01000007">
    <property type="protein sequence ID" value="KFE34874.1"/>
    <property type="molecule type" value="Genomic_DNA"/>
</dbReference>
<organism evidence="2 3">
    <name type="scientific">Thioclava atlantica</name>
    <dbReference type="NCBI Taxonomy" id="1317124"/>
    <lineage>
        <taxon>Bacteria</taxon>
        <taxon>Pseudomonadati</taxon>
        <taxon>Pseudomonadota</taxon>
        <taxon>Alphaproteobacteria</taxon>
        <taxon>Rhodobacterales</taxon>
        <taxon>Paracoccaceae</taxon>
        <taxon>Thioclava</taxon>
    </lineage>
</organism>
<dbReference type="InterPro" id="IPR003959">
    <property type="entry name" value="ATPase_AAA_core"/>
</dbReference>
<protein>
    <submittedName>
        <fullName evidence="2">ATP-binding protein</fullName>
    </submittedName>
</protein>
<dbReference type="InterPro" id="IPR027417">
    <property type="entry name" value="P-loop_NTPase"/>
</dbReference>
<evidence type="ECO:0000313" key="3">
    <source>
        <dbReference type="Proteomes" id="UP000028607"/>
    </source>
</evidence>
<dbReference type="PANTHER" id="PTHR43581:SF2">
    <property type="entry name" value="EXCINUCLEASE ATPASE SUBUNIT"/>
    <property type="match status" value="1"/>
</dbReference>
<feature type="domain" description="ATPase AAA-type core" evidence="1">
    <location>
        <begin position="102"/>
        <end position="182"/>
    </location>
</feature>
<dbReference type="AlphaFoldDB" id="A0A085TVX7"/>
<comment type="caution">
    <text evidence="2">The sequence shown here is derived from an EMBL/GenBank/DDBJ whole genome shotgun (WGS) entry which is preliminary data.</text>
</comment>
<gene>
    <name evidence="2" type="ORF">DW2_09924</name>
</gene>
<dbReference type="GO" id="GO:0016887">
    <property type="term" value="F:ATP hydrolysis activity"/>
    <property type="evidence" value="ECO:0007669"/>
    <property type="project" value="InterPro"/>
</dbReference>
<dbReference type="eggNOG" id="COG3950">
    <property type="taxonomic scope" value="Bacteria"/>
</dbReference>
<dbReference type="PATRIC" id="fig|1317124.6.peg.2010"/>
<dbReference type="Proteomes" id="UP000028607">
    <property type="component" value="Unassembled WGS sequence"/>
</dbReference>
<accession>A0A085TVX7</accession>
<proteinExistence type="predicted"/>
<evidence type="ECO:0000313" key="2">
    <source>
        <dbReference type="EMBL" id="KFE34874.1"/>
    </source>
</evidence>
<keyword evidence="2" id="KW-0547">Nucleotide-binding</keyword>
<sequence length="327" mass="36800">MTQSGSVHLPIFAYGAYRQFLKGERNFAVHKHVRSLFHSDELLSNPERWLLKLDDANFDMVVRALREVFSIEGAFEVLERSDGKIFVVAEPSGKEQESPLRTPIELVSSGFRAVLAMLCDIMQGLMDPRVNPGFESLDGATALVLVDEVEAHLHPRWKMSIMTGLRKALPGVTFIATSHDPLCLRGMKKGEVMVLERISGDQARTDLPVFTHSLVDLPDNENWTVEQLLTADFFQMRTTESLAAERRAAEMEDRLAKGTKPSDDPELSAYLTELSADLPIGHTEVQRLVQEAIATFLRERRDASDEKLRQLRDETRQSILEALRSVG</sequence>
<dbReference type="SUPFAM" id="SSF52540">
    <property type="entry name" value="P-loop containing nucleoside triphosphate hydrolases"/>
    <property type="match status" value="1"/>
</dbReference>
<keyword evidence="3" id="KW-1185">Reference proteome</keyword>
<dbReference type="STRING" id="1317124.DW2_09924"/>
<dbReference type="PANTHER" id="PTHR43581">
    <property type="entry name" value="ATP/GTP PHOSPHATASE"/>
    <property type="match status" value="1"/>
</dbReference>
<dbReference type="InterPro" id="IPR051396">
    <property type="entry name" value="Bact_Antivir_Def_Nuclease"/>
</dbReference>
<reference evidence="2 3" key="2">
    <citation type="journal article" date="2015" name="Antonie Van Leeuwenhoek">
        <title>Thioclava indica sp. nov., isolated from surface seawater of the Indian Ocean.</title>
        <authorList>
            <person name="Liu Y."/>
            <person name="Lai Q."/>
            <person name="Du J."/>
            <person name="Xu H."/>
            <person name="Jiang L."/>
            <person name="Shao Z."/>
        </authorList>
    </citation>
    <scope>NUCLEOTIDE SEQUENCE [LARGE SCALE GENOMIC DNA]</scope>
    <source>
        <strain evidence="2 3">13D2W-2</strain>
    </source>
</reference>
<dbReference type="Gene3D" id="3.40.50.300">
    <property type="entry name" value="P-loop containing nucleotide triphosphate hydrolases"/>
    <property type="match status" value="1"/>
</dbReference>
<keyword evidence="2" id="KW-0067">ATP-binding</keyword>